<dbReference type="OrthoDB" id="3546893at2759"/>
<evidence type="ECO:0000313" key="3">
    <source>
        <dbReference type="EMBL" id="OCK75589.1"/>
    </source>
</evidence>
<feature type="region of interest" description="Disordered" evidence="1">
    <location>
        <begin position="1095"/>
        <end position="1178"/>
    </location>
</feature>
<feature type="compositionally biased region" description="Polar residues" evidence="1">
    <location>
        <begin position="440"/>
        <end position="472"/>
    </location>
</feature>
<keyword evidence="2" id="KW-0812">Transmembrane</keyword>
<feature type="region of interest" description="Disordered" evidence="1">
    <location>
        <begin position="101"/>
        <end position="144"/>
    </location>
</feature>
<evidence type="ECO:0000313" key="4">
    <source>
        <dbReference type="Proteomes" id="UP000250266"/>
    </source>
</evidence>
<feature type="compositionally biased region" description="Polar residues" evidence="1">
    <location>
        <begin position="101"/>
        <end position="117"/>
    </location>
</feature>
<feature type="compositionally biased region" description="Basic and acidic residues" evidence="1">
    <location>
        <begin position="124"/>
        <end position="138"/>
    </location>
</feature>
<feature type="compositionally biased region" description="Low complexity" evidence="1">
    <location>
        <begin position="916"/>
        <end position="936"/>
    </location>
</feature>
<evidence type="ECO:0000256" key="2">
    <source>
        <dbReference type="SAM" id="Phobius"/>
    </source>
</evidence>
<feature type="region of interest" description="Disordered" evidence="1">
    <location>
        <begin position="881"/>
        <end position="958"/>
    </location>
</feature>
<feature type="region of interest" description="Disordered" evidence="1">
    <location>
        <begin position="379"/>
        <end position="541"/>
    </location>
</feature>
<feature type="region of interest" description="Disordered" evidence="1">
    <location>
        <begin position="276"/>
        <end position="298"/>
    </location>
</feature>
<feature type="compositionally biased region" description="Polar residues" evidence="1">
    <location>
        <begin position="281"/>
        <end position="291"/>
    </location>
</feature>
<feature type="compositionally biased region" description="Low complexity" evidence="1">
    <location>
        <begin position="410"/>
        <end position="422"/>
    </location>
</feature>
<feature type="compositionally biased region" description="Low complexity" evidence="1">
    <location>
        <begin position="190"/>
        <end position="202"/>
    </location>
</feature>
<feature type="compositionally biased region" description="Polar residues" evidence="1">
    <location>
        <begin position="215"/>
        <end position="233"/>
    </location>
</feature>
<feature type="transmembrane region" description="Helical" evidence="2">
    <location>
        <begin position="20"/>
        <end position="44"/>
    </location>
</feature>
<feature type="region of interest" description="Disordered" evidence="1">
    <location>
        <begin position="1036"/>
        <end position="1080"/>
    </location>
</feature>
<reference evidence="3 4" key="1">
    <citation type="journal article" date="2016" name="Nat. Commun.">
        <title>Ectomycorrhizal ecology is imprinted in the genome of the dominant symbiotic fungus Cenococcum geophilum.</title>
        <authorList>
            <consortium name="DOE Joint Genome Institute"/>
            <person name="Peter M."/>
            <person name="Kohler A."/>
            <person name="Ohm R.A."/>
            <person name="Kuo A."/>
            <person name="Krutzmann J."/>
            <person name="Morin E."/>
            <person name="Arend M."/>
            <person name="Barry K.W."/>
            <person name="Binder M."/>
            <person name="Choi C."/>
            <person name="Clum A."/>
            <person name="Copeland A."/>
            <person name="Grisel N."/>
            <person name="Haridas S."/>
            <person name="Kipfer T."/>
            <person name="LaButti K."/>
            <person name="Lindquist E."/>
            <person name="Lipzen A."/>
            <person name="Maire R."/>
            <person name="Meier B."/>
            <person name="Mihaltcheva S."/>
            <person name="Molinier V."/>
            <person name="Murat C."/>
            <person name="Poggeler S."/>
            <person name="Quandt C.A."/>
            <person name="Sperisen C."/>
            <person name="Tritt A."/>
            <person name="Tisserant E."/>
            <person name="Crous P.W."/>
            <person name="Henrissat B."/>
            <person name="Nehls U."/>
            <person name="Egli S."/>
            <person name="Spatafora J.W."/>
            <person name="Grigoriev I.V."/>
            <person name="Martin F.M."/>
        </authorList>
    </citation>
    <scope>NUCLEOTIDE SEQUENCE [LARGE SCALE GENOMIC DNA]</scope>
    <source>
        <strain evidence="3 4">CBS 459.81</strain>
    </source>
</reference>
<gene>
    <name evidence="3" type="ORF">K432DRAFT_446602</name>
</gene>
<evidence type="ECO:0000256" key="1">
    <source>
        <dbReference type="SAM" id="MobiDB-lite"/>
    </source>
</evidence>
<feature type="compositionally biased region" description="Low complexity" evidence="1">
    <location>
        <begin position="492"/>
        <end position="508"/>
    </location>
</feature>
<dbReference type="EMBL" id="KV745298">
    <property type="protein sequence ID" value="OCK75589.1"/>
    <property type="molecule type" value="Genomic_DNA"/>
</dbReference>
<keyword evidence="2" id="KW-1133">Transmembrane helix</keyword>
<feature type="compositionally biased region" description="Polar residues" evidence="1">
    <location>
        <begin position="612"/>
        <end position="624"/>
    </location>
</feature>
<feature type="compositionally biased region" description="Basic and acidic residues" evidence="1">
    <location>
        <begin position="1126"/>
        <end position="1141"/>
    </location>
</feature>
<protein>
    <submittedName>
        <fullName evidence="3">Uncharacterized protein</fullName>
    </submittedName>
</protein>
<organism evidence="3 4">
    <name type="scientific">Lepidopterella palustris CBS 459.81</name>
    <dbReference type="NCBI Taxonomy" id="1314670"/>
    <lineage>
        <taxon>Eukaryota</taxon>
        <taxon>Fungi</taxon>
        <taxon>Dikarya</taxon>
        <taxon>Ascomycota</taxon>
        <taxon>Pezizomycotina</taxon>
        <taxon>Dothideomycetes</taxon>
        <taxon>Pleosporomycetidae</taxon>
        <taxon>Mytilinidiales</taxon>
        <taxon>Argynnaceae</taxon>
        <taxon>Lepidopterella</taxon>
    </lineage>
</organism>
<feature type="region of interest" description="Disordered" evidence="1">
    <location>
        <begin position="168"/>
        <end position="264"/>
    </location>
</feature>
<proteinExistence type="predicted"/>
<dbReference type="Proteomes" id="UP000250266">
    <property type="component" value="Unassembled WGS sequence"/>
</dbReference>
<feature type="compositionally biased region" description="Low complexity" evidence="1">
    <location>
        <begin position="946"/>
        <end position="955"/>
    </location>
</feature>
<name>A0A8E2JB74_9PEZI</name>
<sequence>MAPLEIHGTPGSQGQLSNSVLVAIVTAVGVFIVLLLVGLGLLLVRAVRTHKRLLADLEERGITIAPPPVTEANQPILAKPRAVLGRNTLLPFNSRSGWGTLSSHENITQTSSQSLPQSIPPHATDSRKNDSGNKESKRLSWPFSRRTSGGALQLKKIRLLHLSATVESPRTLKPPSPLYPALTGPKHGEPSSPVRSKSRPSSDQSLLKHHPALRSASTYAHSETSTVTESEQIFHNPRDAATRNSLQRRISPRRSKPMAAIPSRASLDRISRIPRPKTHTRSTSLCGQTSGHAPDSPMPPLSLEVARIKGAVKPRVLLSRSPSRFSVSSFESARSSILTTQSTPITFRSNSLPLKKVAKREWRNSLIVGPRPIRDTLTLRGRINHPSQGSIKSNIARYSVASPPTRRQSMVESGSSSVNSSSQHFIGKVNTAKTVRLSRESSSSPAGSIPTVQSMTTPRRQLGTNVNLNGSPQERRKTSVLRDVSGNQLAPSRQLSQTSTQASSTRSSNGNPFQWDPTPLQSGKLSALKGSPSARKGHRRQNCVRISLAPTILGPSRSSSPSAINDILEEPPDELNQKSALYSTVIRLSSMRSLPRPPSSSVFAPDVKINPTSIRASSTPSSPTLLFGNHGHDNSNGSPTLGRYSNSYRSSLRRYSTRQNASPIFIIPHIPSPCHDIRSIGKITSSPPTFEFCRPSNKYVDGIRLPEPPVVPSSSFSPVVPDSAAPTLQQQKAAKSVEEYDPNHPRLIYPTAGTNPPIQFSSPFTTIPCESFSSRKHARSPPYSPPCSTKTILPDSFNPASPTTTSTTALNTTSFLHPQVTQSETIDPAFLTYNIFNLSSSSSSTLTTASAPTPTTLLLSAAVDTAAVSTHCKPLVKTAFPSQPGTCSTLPNPTPPPPQRTPSCPRSHTRSQSAFPPTATSSPTSTYSLTTPTSRPSTPPPPSSPRPAHAHASLPLPLPSPLPLLSQIETPTLLPKPLRPRASTPKDLMKTVAALRRMNSDARGDGLEGRGVRRYLKLGKEASVCLSGEVSWGSILKREGEEEEDGDGDQDRDGILTPSPAPAPPIESSLATNLNAPTDTDLDLNLEADVATLFPPRCPSLPWEEAQADAEAEREREARSSSVWEDGEKFWSSKPPLDRHSSGPGEHRKKGRVTIVAKPPSRCGTPGSLYDAEGFLRA</sequence>
<keyword evidence="4" id="KW-1185">Reference proteome</keyword>
<keyword evidence="2" id="KW-0472">Membrane</keyword>
<accession>A0A8E2JB74</accession>
<dbReference type="AlphaFoldDB" id="A0A8E2JB74"/>
<feature type="region of interest" description="Disordered" evidence="1">
    <location>
        <begin position="612"/>
        <end position="645"/>
    </location>
</feature>